<dbReference type="GO" id="GO:0005886">
    <property type="term" value="C:plasma membrane"/>
    <property type="evidence" value="ECO:0007669"/>
    <property type="project" value="TreeGrafter"/>
</dbReference>
<sequence length="535" mass="59434">MQSDFRSGVHHRPGDCDGLPRQRPRGFYRNRREDAKKFLEHRHGKNYWVFNFCPVKENSYPSSVFDGRVSRYPFPDHHAPPLAILPLIAREIRLWLDGSPNRVAVLHSGKGRSGTMACAYLLALDSDPSVPRLDCTRTSKEQAKSRAEVAMNAMPPDEIPAESTSVSSTPPTEDPVKQEFVDSEGSDVVQQDMAGGGKTAAAKKITTNSLSDVLELHTSRRMKRPSSPSTKHTQGVSIPSQRRWLYYWSLLIAHQGPPGFWALDPDTPQPAPKVRLTQIKVRIHELSGVKTNLVRAANAFIDSTGFGKAASMRATMSAKTKGDMWVSLARYNDELVSTLEKWERHTRDKGGDMGKRRSDGDHLEGDALMDVFQDGKWDSSKMVRSFARLGVVGEGTVQTEEPEDGKITVTQLLRPLTSDRWSTIRTKIEDDGDKASAAGAGVESEETSICDATQTQNNDSGVVLDANREVFMGWFWFIPTFHMPYARSSAKSGTTMLLSKKEIDFPLGIGSHIVDVEVSMEWCSEVADDVDPRGR</sequence>
<dbReference type="GO" id="GO:0005829">
    <property type="term" value="C:cytosol"/>
    <property type="evidence" value="ECO:0007669"/>
    <property type="project" value="TreeGrafter"/>
</dbReference>
<dbReference type="GO" id="GO:0005634">
    <property type="term" value="C:nucleus"/>
    <property type="evidence" value="ECO:0007669"/>
    <property type="project" value="TreeGrafter"/>
</dbReference>
<evidence type="ECO:0000256" key="1">
    <source>
        <dbReference type="ARBA" id="ARBA00022801"/>
    </source>
</evidence>
<dbReference type="AlphaFoldDB" id="A0A1C7MNB8"/>
<dbReference type="STRING" id="5627.A0A1C7MNB8"/>
<feature type="compositionally biased region" description="Low complexity" evidence="2">
    <location>
        <begin position="162"/>
        <end position="171"/>
    </location>
</feature>
<dbReference type="GO" id="GO:0043491">
    <property type="term" value="P:phosphatidylinositol 3-kinase/protein kinase B signal transduction"/>
    <property type="evidence" value="ECO:0007669"/>
    <property type="project" value="TreeGrafter"/>
</dbReference>
<feature type="region of interest" description="Disordered" evidence="2">
    <location>
        <begin position="1"/>
        <end position="27"/>
    </location>
</feature>
<dbReference type="GO" id="GO:0016314">
    <property type="term" value="F:phosphatidylinositol-3,4,5-trisphosphate 3-phosphatase activity"/>
    <property type="evidence" value="ECO:0007669"/>
    <property type="project" value="TreeGrafter"/>
</dbReference>
<dbReference type="GO" id="GO:0051896">
    <property type="term" value="P:regulation of phosphatidylinositol 3-kinase/protein kinase B signal transduction"/>
    <property type="evidence" value="ECO:0007669"/>
    <property type="project" value="TreeGrafter"/>
</dbReference>
<dbReference type="GO" id="GO:0004725">
    <property type="term" value="F:protein tyrosine phosphatase activity"/>
    <property type="evidence" value="ECO:0007669"/>
    <property type="project" value="TreeGrafter"/>
</dbReference>
<evidence type="ECO:0000256" key="2">
    <source>
        <dbReference type="SAM" id="MobiDB-lite"/>
    </source>
</evidence>
<dbReference type="GO" id="GO:0042995">
    <property type="term" value="C:cell projection"/>
    <property type="evidence" value="ECO:0007669"/>
    <property type="project" value="TreeGrafter"/>
</dbReference>
<evidence type="ECO:0000259" key="3">
    <source>
        <dbReference type="PROSITE" id="PS51181"/>
    </source>
</evidence>
<dbReference type="OrthoDB" id="5632at2759"/>
<dbReference type="InterPro" id="IPR051281">
    <property type="entry name" value="Dual-spec_lipid-protein_phosph"/>
</dbReference>
<evidence type="ECO:0000313" key="4">
    <source>
        <dbReference type="EMBL" id="OBZ78147.1"/>
    </source>
</evidence>
<dbReference type="SUPFAM" id="SSF52799">
    <property type="entry name" value="(Phosphotyrosine protein) phosphatases II"/>
    <property type="match status" value="1"/>
</dbReference>
<keyword evidence="5" id="KW-1185">Reference proteome</keyword>
<comment type="caution">
    <text evidence="4">The sequence shown here is derived from an EMBL/GenBank/DDBJ whole genome shotgun (WGS) entry which is preliminary data.</text>
</comment>
<dbReference type="GO" id="GO:0048870">
    <property type="term" value="P:cell motility"/>
    <property type="evidence" value="ECO:0007669"/>
    <property type="project" value="TreeGrafter"/>
</dbReference>
<feature type="region of interest" description="Disordered" evidence="2">
    <location>
        <begin position="137"/>
        <end position="184"/>
    </location>
</feature>
<accession>A0A1C7MNB8</accession>
<protein>
    <submittedName>
        <fullName evidence="4">Phosphatidylinositol 3,4,5-trisphosphate 3-phosphatase and dual-specificity protein phosphatase PTEN</fullName>
    </submittedName>
</protein>
<dbReference type="InterPro" id="IPR029023">
    <property type="entry name" value="Tensin_phosphatase"/>
</dbReference>
<keyword evidence="1" id="KW-0378">Hydrolase</keyword>
<dbReference type="InterPro" id="IPR029021">
    <property type="entry name" value="Prot-tyrosine_phosphatase-like"/>
</dbReference>
<dbReference type="PANTHER" id="PTHR12305">
    <property type="entry name" value="PHOSPHATASE WITH HOMOLOGY TO TENSIN"/>
    <property type="match status" value="1"/>
</dbReference>
<evidence type="ECO:0000313" key="5">
    <source>
        <dbReference type="Proteomes" id="UP000092993"/>
    </source>
</evidence>
<reference evidence="4 5" key="1">
    <citation type="submission" date="2016-03" db="EMBL/GenBank/DDBJ databases">
        <title>Whole genome sequencing of Grifola frondosa 9006-11.</title>
        <authorList>
            <person name="Min B."/>
            <person name="Park H."/>
            <person name="Kim J.-G."/>
            <person name="Cho H."/>
            <person name="Oh Y.-L."/>
            <person name="Kong W.-S."/>
            <person name="Choi I.-G."/>
        </authorList>
    </citation>
    <scope>NUCLEOTIDE SEQUENCE [LARGE SCALE GENOMIC DNA]</scope>
    <source>
        <strain evidence="4 5">9006-11</strain>
    </source>
</reference>
<dbReference type="OMA" id="NFCPVKE"/>
<dbReference type="PANTHER" id="PTHR12305:SF81">
    <property type="entry name" value="PHOSPHATIDYLINOSITOL 3,4,5-TRISPHOSPHATE 3-PHOSPHATASE AND DUAL-SPECIFICITY PROTEIN PHOSPHATASE PTEN"/>
    <property type="match status" value="1"/>
</dbReference>
<name>A0A1C7MNB8_GRIFR</name>
<dbReference type="PROSITE" id="PS51181">
    <property type="entry name" value="PPASE_TENSIN"/>
    <property type="match status" value="1"/>
</dbReference>
<organism evidence="4 5">
    <name type="scientific">Grifola frondosa</name>
    <name type="common">Maitake</name>
    <name type="synonym">Polyporus frondosus</name>
    <dbReference type="NCBI Taxonomy" id="5627"/>
    <lineage>
        <taxon>Eukaryota</taxon>
        <taxon>Fungi</taxon>
        <taxon>Dikarya</taxon>
        <taxon>Basidiomycota</taxon>
        <taxon>Agaricomycotina</taxon>
        <taxon>Agaricomycetes</taxon>
        <taxon>Polyporales</taxon>
        <taxon>Grifolaceae</taxon>
        <taxon>Grifola</taxon>
    </lineage>
</organism>
<proteinExistence type="predicted"/>
<dbReference type="Proteomes" id="UP000092993">
    <property type="component" value="Unassembled WGS sequence"/>
</dbReference>
<dbReference type="Gene3D" id="3.90.190.10">
    <property type="entry name" value="Protein tyrosine phosphatase superfamily"/>
    <property type="match status" value="1"/>
</dbReference>
<feature type="domain" description="Phosphatase tensin-type" evidence="3">
    <location>
        <begin position="1"/>
        <end position="255"/>
    </location>
</feature>
<feature type="compositionally biased region" description="Basic and acidic residues" evidence="2">
    <location>
        <begin position="137"/>
        <end position="147"/>
    </location>
</feature>
<dbReference type="EMBL" id="LUGG01000002">
    <property type="protein sequence ID" value="OBZ78147.1"/>
    <property type="molecule type" value="Genomic_DNA"/>
</dbReference>
<dbReference type="GO" id="GO:0046856">
    <property type="term" value="P:phosphatidylinositol dephosphorylation"/>
    <property type="evidence" value="ECO:0007669"/>
    <property type="project" value="TreeGrafter"/>
</dbReference>
<gene>
    <name evidence="4" type="primary">PTEN</name>
    <name evidence="4" type="ORF">A0H81_02367</name>
</gene>